<accession>I3C6Q0</accession>
<protein>
    <submittedName>
        <fullName evidence="1">Uncharacterized protein</fullName>
    </submittedName>
</protein>
<organism evidence="1 2">
    <name type="scientific">Galbibacter orientalis DSM 19592</name>
    <dbReference type="NCBI Taxonomy" id="926559"/>
    <lineage>
        <taxon>Bacteria</taxon>
        <taxon>Pseudomonadati</taxon>
        <taxon>Bacteroidota</taxon>
        <taxon>Flavobacteriia</taxon>
        <taxon>Flavobacteriales</taxon>
        <taxon>Flavobacteriaceae</taxon>
        <taxon>Galbibacter</taxon>
    </lineage>
</organism>
<keyword evidence="2" id="KW-1185">Reference proteome</keyword>
<proteinExistence type="predicted"/>
<evidence type="ECO:0000313" key="1">
    <source>
        <dbReference type="EMBL" id="EIJ39293.1"/>
    </source>
</evidence>
<reference evidence="1 2" key="1">
    <citation type="submission" date="2012-02" db="EMBL/GenBank/DDBJ databases">
        <title>Improved High-Quality Draft genome of Joostella marina DSM 19592.</title>
        <authorList>
            <consortium name="US DOE Joint Genome Institute (JGI-PGF)"/>
            <person name="Lucas S."/>
            <person name="Copeland A."/>
            <person name="Lapidus A."/>
            <person name="Bruce D."/>
            <person name="Goodwin L."/>
            <person name="Pitluck S."/>
            <person name="Peters L."/>
            <person name="Chertkov O."/>
            <person name="Ovchinnikova G."/>
            <person name="Kyrpides N."/>
            <person name="Mavromatis K."/>
            <person name="Detter J.C."/>
            <person name="Han C."/>
            <person name="Land M."/>
            <person name="Hauser L."/>
            <person name="Markowitz V."/>
            <person name="Cheng J.-F."/>
            <person name="Hugenholtz P."/>
            <person name="Woyke T."/>
            <person name="Wu D."/>
            <person name="Tindall B."/>
            <person name="Brambilla E."/>
            <person name="Klenk H.-P."/>
            <person name="Eisen J.A."/>
        </authorList>
    </citation>
    <scope>NUCLEOTIDE SEQUENCE [LARGE SCALE GENOMIC DNA]</scope>
    <source>
        <strain evidence="1 2">DSM 19592</strain>
    </source>
</reference>
<dbReference type="STRING" id="926559.JoomaDRAFT_2305"/>
<gene>
    <name evidence="1" type="ORF">JoomaDRAFT_2305</name>
</gene>
<sequence length="262" mass="30676">METLEIKRLIREIGESVHSMNTIAVGLSKLNDNNCDIPNGLEISWKPNDIETSKIKSRNYAERAAMIYSVESFFDYLETISENPFWNHPEINFKEDNKKAIKVYNFLNQIPSIRDEVKILAEFACHWRNKIVHSSASKAKLSNDKIGRLRQLGDYINENYYHFDINVAFDNYDSKRITLKDSSTLITILIKAARQIDEFFFNEFSFESSIKRIKEKLKDSDCLEKIVKQQESDKRNRQIRTVVKMSFPFLNSNQIELTAKEL</sequence>
<dbReference type="HOGENOM" id="CLU_1007770_0_0_10"/>
<dbReference type="eggNOG" id="ENOG5032F2N">
    <property type="taxonomic scope" value="Bacteria"/>
</dbReference>
<dbReference type="OrthoDB" id="333383at2"/>
<dbReference type="EMBL" id="JH651379">
    <property type="protein sequence ID" value="EIJ39293.1"/>
    <property type="molecule type" value="Genomic_DNA"/>
</dbReference>
<dbReference type="AlphaFoldDB" id="I3C6Q0"/>
<dbReference type="Proteomes" id="UP000004690">
    <property type="component" value="Unassembled WGS sequence"/>
</dbReference>
<dbReference type="RefSeq" id="WP_008612684.1">
    <property type="nucleotide sequence ID" value="NZ_JH651379.1"/>
</dbReference>
<evidence type="ECO:0000313" key="2">
    <source>
        <dbReference type="Proteomes" id="UP000004690"/>
    </source>
</evidence>
<name>I3C6Q0_9FLAO</name>